<dbReference type="CDD" id="cd16936">
    <property type="entry name" value="HATPase_RsbW-like"/>
    <property type="match status" value="1"/>
</dbReference>
<evidence type="ECO:0000259" key="3">
    <source>
        <dbReference type="PROSITE" id="PS50110"/>
    </source>
</evidence>
<sequence length="263" mass="28967">MIVDDEPLILELLKEFLESKGHEVITALDGQEGLDQFLKISPDMILTDLKMPNLSGIQLLKAVKETNPKVPVVLISGYGEIETVVEALKEGAENFLAKPLNMKVLAKVVEQALTLKATSIKGHAAYISVQQTTNITVPSHAELIWEVIHIISQSTVTSGFSDHELDNNLKLALVEGLTNAMEHGNKWDHDKRVDVEVVCAPELLEISITDQGEGFDPKQLPDPTLESNLLSERGRGIFLMNGIMDEVFHVPPGNQLILRKKAV</sequence>
<feature type="modified residue" description="4-aspartylphosphate" evidence="2">
    <location>
        <position position="48"/>
    </location>
</feature>
<dbReference type="SUPFAM" id="SSF55874">
    <property type="entry name" value="ATPase domain of HSP90 chaperone/DNA topoisomerase II/histidine kinase"/>
    <property type="match status" value="1"/>
</dbReference>
<keyword evidence="1 2" id="KW-0597">Phosphoprotein</keyword>
<name>A0A0D2JW38_9BACT</name>
<dbReference type="PROSITE" id="PS50110">
    <property type="entry name" value="RESPONSE_REGULATORY"/>
    <property type="match status" value="1"/>
</dbReference>
<evidence type="ECO:0000313" key="4">
    <source>
        <dbReference type="EMBL" id="KIX13830.1"/>
    </source>
</evidence>
<dbReference type="InParanoid" id="A0A0D2JW38"/>
<dbReference type="Gene3D" id="3.30.565.10">
    <property type="entry name" value="Histidine kinase-like ATPase, C-terminal domain"/>
    <property type="match status" value="1"/>
</dbReference>
<dbReference type="SMART" id="SM00448">
    <property type="entry name" value="REC"/>
    <property type="match status" value="1"/>
</dbReference>
<proteinExistence type="predicted"/>
<dbReference type="Pfam" id="PF00072">
    <property type="entry name" value="Response_reg"/>
    <property type="match status" value="1"/>
</dbReference>
<dbReference type="InterPro" id="IPR011006">
    <property type="entry name" value="CheY-like_superfamily"/>
</dbReference>
<evidence type="ECO:0000256" key="1">
    <source>
        <dbReference type="ARBA" id="ARBA00022553"/>
    </source>
</evidence>
<gene>
    <name evidence="4" type="ORF">X474_11060</name>
</gene>
<organism evidence="4 5">
    <name type="scientific">Dethiosulfatarculus sandiegensis</name>
    <dbReference type="NCBI Taxonomy" id="1429043"/>
    <lineage>
        <taxon>Bacteria</taxon>
        <taxon>Pseudomonadati</taxon>
        <taxon>Thermodesulfobacteriota</taxon>
        <taxon>Desulfarculia</taxon>
        <taxon>Desulfarculales</taxon>
        <taxon>Desulfarculaceae</taxon>
        <taxon>Dethiosulfatarculus</taxon>
    </lineage>
</organism>
<dbReference type="InterPro" id="IPR050595">
    <property type="entry name" value="Bact_response_regulator"/>
</dbReference>
<dbReference type="InterPro" id="IPR003594">
    <property type="entry name" value="HATPase_dom"/>
</dbReference>
<dbReference type="InterPro" id="IPR036890">
    <property type="entry name" value="HATPase_C_sf"/>
</dbReference>
<dbReference type="Proteomes" id="UP000032233">
    <property type="component" value="Unassembled WGS sequence"/>
</dbReference>
<dbReference type="EMBL" id="AZAC01000014">
    <property type="protein sequence ID" value="KIX13830.1"/>
    <property type="molecule type" value="Genomic_DNA"/>
</dbReference>
<accession>A0A0D2JW38</accession>
<evidence type="ECO:0000313" key="5">
    <source>
        <dbReference type="Proteomes" id="UP000032233"/>
    </source>
</evidence>
<protein>
    <recommendedName>
        <fullName evidence="3">Response regulatory domain-containing protein</fullName>
    </recommendedName>
</protein>
<dbReference type="GO" id="GO:0000160">
    <property type="term" value="P:phosphorelay signal transduction system"/>
    <property type="evidence" value="ECO:0007669"/>
    <property type="project" value="InterPro"/>
</dbReference>
<keyword evidence="5" id="KW-1185">Reference proteome</keyword>
<dbReference type="PANTHER" id="PTHR44591">
    <property type="entry name" value="STRESS RESPONSE REGULATOR PROTEIN 1"/>
    <property type="match status" value="1"/>
</dbReference>
<dbReference type="Gene3D" id="3.40.50.2300">
    <property type="match status" value="1"/>
</dbReference>
<feature type="domain" description="Response regulatory" evidence="3">
    <location>
        <begin position="1"/>
        <end position="113"/>
    </location>
</feature>
<dbReference type="SUPFAM" id="SSF52172">
    <property type="entry name" value="CheY-like"/>
    <property type="match status" value="1"/>
</dbReference>
<dbReference type="Pfam" id="PF13581">
    <property type="entry name" value="HATPase_c_2"/>
    <property type="match status" value="1"/>
</dbReference>
<evidence type="ECO:0000256" key="2">
    <source>
        <dbReference type="PROSITE-ProRule" id="PRU00169"/>
    </source>
</evidence>
<dbReference type="PANTHER" id="PTHR44591:SF3">
    <property type="entry name" value="RESPONSE REGULATORY DOMAIN-CONTAINING PROTEIN"/>
    <property type="match status" value="1"/>
</dbReference>
<dbReference type="InterPro" id="IPR001789">
    <property type="entry name" value="Sig_transdc_resp-reg_receiver"/>
</dbReference>
<dbReference type="AlphaFoldDB" id="A0A0D2JW38"/>
<dbReference type="STRING" id="1429043.X474_11060"/>
<comment type="caution">
    <text evidence="4">The sequence shown here is derived from an EMBL/GenBank/DDBJ whole genome shotgun (WGS) entry which is preliminary data.</text>
</comment>
<reference evidence="4 5" key="1">
    <citation type="submission" date="2013-11" db="EMBL/GenBank/DDBJ databases">
        <title>Metagenomic analysis of a methanogenic consortium involved in long chain n-alkane degradation.</title>
        <authorList>
            <person name="Davidova I.A."/>
            <person name="Callaghan A.V."/>
            <person name="Wawrik B."/>
            <person name="Pruitt S."/>
            <person name="Marks C."/>
            <person name="Duncan K.E."/>
            <person name="Suflita J.M."/>
        </authorList>
    </citation>
    <scope>NUCLEOTIDE SEQUENCE [LARGE SCALE GENOMIC DNA]</scope>
    <source>
        <strain evidence="4 5">SPR</strain>
    </source>
</reference>